<organism evidence="1 2">
    <name type="scientific">Durusdinium trenchii</name>
    <dbReference type="NCBI Taxonomy" id="1381693"/>
    <lineage>
        <taxon>Eukaryota</taxon>
        <taxon>Sar</taxon>
        <taxon>Alveolata</taxon>
        <taxon>Dinophyceae</taxon>
        <taxon>Suessiales</taxon>
        <taxon>Symbiodiniaceae</taxon>
        <taxon>Durusdinium</taxon>
    </lineage>
</organism>
<evidence type="ECO:0000313" key="1">
    <source>
        <dbReference type="EMBL" id="CAK9075121.1"/>
    </source>
</evidence>
<proteinExistence type="predicted"/>
<feature type="non-terminal residue" evidence="1">
    <location>
        <position position="349"/>
    </location>
</feature>
<keyword evidence="2" id="KW-1185">Reference proteome</keyword>
<dbReference type="Proteomes" id="UP001642484">
    <property type="component" value="Unassembled WGS sequence"/>
</dbReference>
<sequence length="349" mass="39002">MILLNGMLTDANLPGVEKVCVTMVHSIWLEVPMHKVSKEDIGYEGDLAGPGCTFMVKGPSLQSTLVTTADLTQLINTNRGIWIPWKAELTNTVPLLRLLVNRLSQQLLQTTWQQCQLQVDADMMKLKDWQKEFHLYAQQQVQQRGVGATVNIIKQLISGAAKEPQNLLVVDLLPSRFAEWSLACWEIQQAFLLDEDSSLNVRFLGVYHDDNAKDLSTSCDALAGKALSGFWDKSDKAGPKSRASSPFHRELPTLECLAIVEGEIKLFARVSWSLQQTLAEFQVSTDGTNRSLQYRYVVTPSTMVNAFKGKDLVKEQPDVNKFRAPQLGALFNGRLSQLPRGKNASVVWE</sequence>
<name>A0ABP0PH92_9DINO</name>
<gene>
    <name evidence="1" type="ORF">CCMP2556_LOCUS36999</name>
</gene>
<accession>A0ABP0PH92</accession>
<reference evidence="1 2" key="1">
    <citation type="submission" date="2024-02" db="EMBL/GenBank/DDBJ databases">
        <authorList>
            <person name="Chen Y."/>
            <person name="Shah S."/>
            <person name="Dougan E. K."/>
            <person name="Thang M."/>
            <person name="Chan C."/>
        </authorList>
    </citation>
    <scope>NUCLEOTIDE SEQUENCE [LARGE SCALE GENOMIC DNA]</scope>
</reference>
<comment type="caution">
    <text evidence="1">The sequence shown here is derived from an EMBL/GenBank/DDBJ whole genome shotgun (WGS) entry which is preliminary data.</text>
</comment>
<protein>
    <submittedName>
        <fullName evidence="1">Uncharacterized protein</fullName>
    </submittedName>
</protein>
<evidence type="ECO:0000313" key="2">
    <source>
        <dbReference type="Proteomes" id="UP001642484"/>
    </source>
</evidence>
<dbReference type="EMBL" id="CAXAMN010023087">
    <property type="protein sequence ID" value="CAK9075121.1"/>
    <property type="molecule type" value="Genomic_DNA"/>
</dbReference>